<proteinExistence type="predicted"/>
<dbReference type="Proteomes" id="UP000274756">
    <property type="component" value="Unassembled WGS sequence"/>
</dbReference>
<dbReference type="InterPro" id="IPR001627">
    <property type="entry name" value="Semap_dom"/>
</dbReference>
<keyword evidence="4" id="KW-1185">Reference proteome</keyword>
<dbReference type="AlphaFoldDB" id="A0A0N4U3M7"/>
<evidence type="ECO:0000313" key="5">
    <source>
        <dbReference type="WBParaSite" id="DME_0000133601-mRNA-1"/>
    </source>
</evidence>
<dbReference type="SUPFAM" id="SSF101912">
    <property type="entry name" value="Sema domain"/>
    <property type="match status" value="1"/>
</dbReference>
<dbReference type="InterPro" id="IPR036352">
    <property type="entry name" value="Semap_dom_sf"/>
</dbReference>
<reference evidence="2 4" key="2">
    <citation type="submission" date="2018-11" db="EMBL/GenBank/DDBJ databases">
        <authorList>
            <consortium name="Pathogen Informatics"/>
        </authorList>
    </citation>
    <scope>NUCLEOTIDE SEQUENCE [LARGE SCALE GENOMIC DNA]</scope>
</reference>
<name>A0A0N4U3M7_DRAME</name>
<evidence type="ECO:0000259" key="1">
    <source>
        <dbReference type="SMART" id="SM00630"/>
    </source>
</evidence>
<organism evidence="3 5">
    <name type="scientific">Dracunculus medinensis</name>
    <name type="common">Guinea worm</name>
    <dbReference type="NCBI Taxonomy" id="318479"/>
    <lineage>
        <taxon>Eukaryota</taxon>
        <taxon>Metazoa</taxon>
        <taxon>Ecdysozoa</taxon>
        <taxon>Nematoda</taxon>
        <taxon>Chromadorea</taxon>
        <taxon>Rhabditida</taxon>
        <taxon>Spirurina</taxon>
        <taxon>Dracunculoidea</taxon>
        <taxon>Dracunculidae</taxon>
        <taxon>Dracunculus</taxon>
    </lineage>
</organism>
<gene>
    <name evidence="2" type="ORF">DME_LOCUS5696</name>
</gene>
<dbReference type="EMBL" id="UYYG01001153">
    <property type="protein sequence ID" value="VDN55723.1"/>
    <property type="molecule type" value="Genomic_DNA"/>
</dbReference>
<dbReference type="OrthoDB" id="125363at2759"/>
<reference evidence="5" key="1">
    <citation type="submission" date="2017-02" db="UniProtKB">
        <authorList>
            <consortium name="WormBaseParasite"/>
        </authorList>
    </citation>
    <scope>IDENTIFICATION</scope>
</reference>
<dbReference type="STRING" id="318479.A0A0N4U3M7"/>
<dbReference type="SMART" id="SM00630">
    <property type="entry name" value="Sema"/>
    <property type="match status" value="1"/>
</dbReference>
<dbReference type="Proteomes" id="UP000038040">
    <property type="component" value="Unplaced"/>
</dbReference>
<protein>
    <submittedName>
        <fullName evidence="5">Sema domain-containing protein</fullName>
    </submittedName>
</protein>
<feature type="domain" description="Sema" evidence="1">
    <location>
        <begin position="4"/>
        <end position="278"/>
    </location>
</feature>
<evidence type="ECO:0000313" key="3">
    <source>
        <dbReference type="Proteomes" id="UP000038040"/>
    </source>
</evidence>
<accession>A0A0N4U3M7</accession>
<dbReference type="Gene3D" id="2.130.10.10">
    <property type="entry name" value="YVTN repeat-like/Quinoprotein amine dehydrogenase"/>
    <property type="match status" value="2"/>
</dbReference>
<evidence type="ECO:0000313" key="4">
    <source>
        <dbReference type="Proteomes" id="UP000274756"/>
    </source>
</evidence>
<evidence type="ECO:0000313" key="2">
    <source>
        <dbReference type="EMBL" id="VDN55723.1"/>
    </source>
</evidence>
<sequence>MGPQLSSDLCNYDLSSCLSNANLSPSDYISKILHLTKDGILICGTIRQGVCQIRSYHDLSVIRNGSVPVSPNSVSASCVSLIDSEGMLFVASTYAVDTPYRESFPAISSRSPPDYYIINSGSIEGEAAVHIRAEYRQQFHCRGTDNRNFNIITSAVLMDDLLITAFTNNDRKESVMCLYSMQKITLTFWYNIDRCRIGSDTTRLAHIGRDNKCVNKSQIALNEDTCAMGVGSHIECDQIAAYRVDFQINSLAAITINEIMLGILGTNDGRIIQVWEKKA</sequence>
<dbReference type="WBParaSite" id="DME_0000133601-mRNA-1">
    <property type="protein sequence ID" value="DME_0000133601-mRNA-1"/>
    <property type="gene ID" value="DME_0000133601"/>
</dbReference>
<dbReference type="InterPro" id="IPR015943">
    <property type="entry name" value="WD40/YVTN_repeat-like_dom_sf"/>
</dbReference>